<protein>
    <submittedName>
        <fullName evidence="1">Uncharacterized protein</fullName>
    </submittedName>
</protein>
<proteinExistence type="predicted"/>
<accession>A0A6A6ZQC7</accession>
<name>A0A6A6ZQC7_9PLEO</name>
<organism evidence="1 2">
    <name type="scientific">Ophiobolus disseminans</name>
    <dbReference type="NCBI Taxonomy" id="1469910"/>
    <lineage>
        <taxon>Eukaryota</taxon>
        <taxon>Fungi</taxon>
        <taxon>Dikarya</taxon>
        <taxon>Ascomycota</taxon>
        <taxon>Pezizomycotina</taxon>
        <taxon>Dothideomycetes</taxon>
        <taxon>Pleosporomycetidae</taxon>
        <taxon>Pleosporales</taxon>
        <taxon>Pleosporineae</taxon>
        <taxon>Phaeosphaeriaceae</taxon>
        <taxon>Ophiobolus</taxon>
    </lineage>
</organism>
<gene>
    <name evidence="1" type="ORF">CC86DRAFT_65890</name>
</gene>
<dbReference type="EMBL" id="MU006232">
    <property type="protein sequence ID" value="KAF2823310.1"/>
    <property type="molecule type" value="Genomic_DNA"/>
</dbReference>
<sequence>MGMPLAPQGVTQHLIVQNLHVGVVGGMSRSIRVLHNLELCVVSIHPGLVVNLVKRSALTNLSRLVLDRLTCPTHNWGRYHYPLLSKAIVEYLPKLLVLECVHMQTLPAEPKQSFGSFKSLAQLRTLRLDFRVLVEFRREVMFFDDRDFNNLPKDHEDGLCELIASPVPSAKLGTLSVELGMPRRPDVIRTMK</sequence>
<keyword evidence="2" id="KW-1185">Reference proteome</keyword>
<evidence type="ECO:0000313" key="1">
    <source>
        <dbReference type="EMBL" id="KAF2823310.1"/>
    </source>
</evidence>
<evidence type="ECO:0000313" key="2">
    <source>
        <dbReference type="Proteomes" id="UP000799424"/>
    </source>
</evidence>
<dbReference type="Proteomes" id="UP000799424">
    <property type="component" value="Unassembled WGS sequence"/>
</dbReference>
<reference evidence="1" key="1">
    <citation type="journal article" date="2020" name="Stud. Mycol.">
        <title>101 Dothideomycetes genomes: a test case for predicting lifestyles and emergence of pathogens.</title>
        <authorList>
            <person name="Haridas S."/>
            <person name="Albert R."/>
            <person name="Binder M."/>
            <person name="Bloem J."/>
            <person name="Labutti K."/>
            <person name="Salamov A."/>
            <person name="Andreopoulos B."/>
            <person name="Baker S."/>
            <person name="Barry K."/>
            <person name="Bills G."/>
            <person name="Bluhm B."/>
            <person name="Cannon C."/>
            <person name="Castanera R."/>
            <person name="Culley D."/>
            <person name="Daum C."/>
            <person name="Ezra D."/>
            <person name="Gonzalez J."/>
            <person name="Henrissat B."/>
            <person name="Kuo A."/>
            <person name="Liang C."/>
            <person name="Lipzen A."/>
            <person name="Lutzoni F."/>
            <person name="Magnuson J."/>
            <person name="Mondo S."/>
            <person name="Nolan M."/>
            <person name="Ohm R."/>
            <person name="Pangilinan J."/>
            <person name="Park H.-J."/>
            <person name="Ramirez L."/>
            <person name="Alfaro M."/>
            <person name="Sun H."/>
            <person name="Tritt A."/>
            <person name="Yoshinaga Y."/>
            <person name="Zwiers L.-H."/>
            <person name="Turgeon B."/>
            <person name="Goodwin S."/>
            <person name="Spatafora J."/>
            <person name="Crous P."/>
            <person name="Grigoriev I."/>
        </authorList>
    </citation>
    <scope>NUCLEOTIDE SEQUENCE</scope>
    <source>
        <strain evidence="1">CBS 113818</strain>
    </source>
</reference>
<dbReference type="AlphaFoldDB" id="A0A6A6ZQC7"/>